<evidence type="ECO:0008006" key="5">
    <source>
        <dbReference type="Google" id="ProtNLM"/>
    </source>
</evidence>
<evidence type="ECO:0000256" key="2">
    <source>
        <dbReference type="ARBA" id="ARBA00022679"/>
    </source>
</evidence>
<dbReference type="PANTHER" id="PTHR34136:SF1">
    <property type="entry name" value="UDP-N-ACETYL-D-MANNOSAMINURONIC ACID TRANSFERASE"/>
    <property type="match status" value="1"/>
</dbReference>
<protein>
    <recommendedName>
        <fullName evidence="5">Glycosyltransferase</fullName>
    </recommendedName>
</protein>
<evidence type="ECO:0000256" key="1">
    <source>
        <dbReference type="ARBA" id="ARBA00022676"/>
    </source>
</evidence>
<comment type="caution">
    <text evidence="3">The sequence shown here is derived from an EMBL/GenBank/DDBJ whole genome shotgun (WGS) entry which is preliminary data.</text>
</comment>
<dbReference type="Pfam" id="PF03808">
    <property type="entry name" value="Glyco_tran_WecG"/>
    <property type="match status" value="1"/>
</dbReference>
<keyword evidence="1" id="KW-0328">Glycosyltransferase</keyword>
<evidence type="ECO:0000313" key="4">
    <source>
        <dbReference type="Proteomes" id="UP000093918"/>
    </source>
</evidence>
<gene>
    <name evidence="3" type="ORF">A9Z40_12840</name>
</gene>
<dbReference type="RefSeq" id="WP_064955421.1">
    <property type="nucleotide sequence ID" value="NZ_LZEM01000005.1"/>
</dbReference>
<dbReference type="PANTHER" id="PTHR34136">
    <property type="match status" value="1"/>
</dbReference>
<dbReference type="InterPro" id="IPR004629">
    <property type="entry name" value="WecG_TagA_CpsF"/>
</dbReference>
<name>A0ABX2WLP4_9MICO</name>
<proteinExistence type="predicted"/>
<organism evidence="3 4">
    <name type="scientific">Microbacterium arborescens</name>
    <dbReference type="NCBI Taxonomy" id="33883"/>
    <lineage>
        <taxon>Bacteria</taxon>
        <taxon>Bacillati</taxon>
        <taxon>Actinomycetota</taxon>
        <taxon>Actinomycetes</taxon>
        <taxon>Micrococcales</taxon>
        <taxon>Microbacteriaceae</taxon>
        <taxon>Microbacterium</taxon>
    </lineage>
</organism>
<keyword evidence="4" id="KW-1185">Reference proteome</keyword>
<evidence type="ECO:0000313" key="3">
    <source>
        <dbReference type="EMBL" id="OAZ44271.1"/>
    </source>
</evidence>
<sequence length="259" mass="28670">MSSPAALSLPLDLGTVHPLSASEVADWILTEPGGWNGPRVLSNLNLHGLYMRETHPEFRMLTEQADLTIIDGWPILLLAKRSAKKKNVGLASRHRVGSTDWLEEIVARDQPMRIVAVGGTEETAAGAARWALEHSTRITWTAFSGYGSHVDEPGPDLIAELSKADLVLVGLGMPRQEEWIVRNQRFVNGVIANVGGCLDYFAGAQSLAPRWMGRLGLEWFFRLVKDPRRLARRYLVEPFELIWVVVRRKTSAKDVGAGG</sequence>
<dbReference type="Proteomes" id="UP000093918">
    <property type="component" value="Unassembled WGS sequence"/>
</dbReference>
<dbReference type="NCBIfam" id="TIGR00696">
    <property type="entry name" value="wecG_tagA_cpsF"/>
    <property type="match status" value="1"/>
</dbReference>
<accession>A0ABX2WLP4</accession>
<reference evidence="4" key="1">
    <citation type="submission" date="2016-06" db="EMBL/GenBank/DDBJ databases">
        <title>Genome sequencing of cellulolytic organisms.</title>
        <authorList>
            <person name="Bohra V."/>
            <person name="Dafale N.A."/>
            <person name="Purohit H.J."/>
        </authorList>
    </citation>
    <scope>NUCLEOTIDE SEQUENCE [LARGE SCALE GENOMIC DNA]</scope>
    <source>
        <strain evidence="4">ND21</strain>
    </source>
</reference>
<keyword evidence="2" id="KW-0808">Transferase</keyword>
<dbReference type="CDD" id="cd06533">
    <property type="entry name" value="Glyco_transf_WecG_TagA"/>
    <property type="match status" value="1"/>
</dbReference>
<dbReference type="EMBL" id="LZEM01000005">
    <property type="protein sequence ID" value="OAZ44271.1"/>
    <property type="molecule type" value="Genomic_DNA"/>
</dbReference>